<dbReference type="GO" id="GO:0003924">
    <property type="term" value="F:GTPase activity"/>
    <property type="evidence" value="ECO:0007669"/>
    <property type="project" value="InterPro"/>
</dbReference>
<gene>
    <name evidence="7" type="primary">LOC117566715</name>
</gene>
<dbReference type="GO" id="GO:0007188">
    <property type="term" value="P:adenylate cyclase-modulating G protein-coupled receptor signaling pathway"/>
    <property type="evidence" value="ECO:0007669"/>
    <property type="project" value="TreeGrafter"/>
</dbReference>
<keyword evidence="4" id="KW-0807">Transducer</keyword>
<dbReference type="SUPFAM" id="SSF52540">
    <property type="entry name" value="P-loop containing nucleoside triphosphate hydrolases"/>
    <property type="match status" value="1"/>
</dbReference>
<dbReference type="PANTHER" id="PTHR10218">
    <property type="entry name" value="GTP-BINDING PROTEIN ALPHA SUBUNIT"/>
    <property type="match status" value="1"/>
</dbReference>
<protein>
    <submittedName>
        <fullName evidence="7">Guanine nucleotide-binding protein G(Q) subunit alpha-like</fullName>
    </submittedName>
</protein>
<organism evidence="6 7">
    <name type="scientific">Drosophila albomicans</name>
    <name type="common">Fruit fly</name>
    <dbReference type="NCBI Taxonomy" id="7291"/>
    <lineage>
        <taxon>Eukaryota</taxon>
        <taxon>Metazoa</taxon>
        <taxon>Ecdysozoa</taxon>
        <taxon>Arthropoda</taxon>
        <taxon>Hexapoda</taxon>
        <taxon>Insecta</taxon>
        <taxon>Pterygota</taxon>
        <taxon>Neoptera</taxon>
        <taxon>Endopterygota</taxon>
        <taxon>Diptera</taxon>
        <taxon>Brachycera</taxon>
        <taxon>Muscomorpha</taxon>
        <taxon>Ephydroidea</taxon>
        <taxon>Drosophilidae</taxon>
        <taxon>Drosophila</taxon>
    </lineage>
</organism>
<keyword evidence="1" id="KW-0479">Metal-binding</keyword>
<evidence type="ECO:0000256" key="1">
    <source>
        <dbReference type="ARBA" id="ARBA00022723"/>
    </source>
</evidence>
<dbReference type="SMART" id="SM00275">
    <property type="entry name" value="G_alpha"/>
    <property type="match status" value="1"/>
</dbReference>
<keyword evidence="6" id="KW-1185">Reference proteome</keyword>
<dbReference type="InterPro" id="IPR027417">
    <property type="entry name" value="P-loop_NTPase"/>
</dbReference>
<evidence type="ECO:0000256" key="2">
    <source>
        <dbReference type="ARBA" id="ARBA00022741"/>
    </source>
</evidence>
<dbReference type="GO" id="GO:0001664">
    <property type="term" value="F:G protein-coupled receptor binding"/>
    <property type="evidence" value="ECO:0007669"/>
    <property type="project" value="TreeGrafter"/>
</dbReference>
<dbReference type="GeneID" id="117566715"/>
<dbReference type="AlphaFoldDB" id="A0A6P8WEU8"/>
<feature type="binding site" evidence="5">
    <location>
        <begin position="93"/>
        <end position="96"/>
    </location>
    <ligand>
        <name>GTP</name>
        <dbReference type="ChEBI" id="CHEBI:37565"/>
    </ligand>
</feature>
<evidence type="ECO:0000256" key="3">
    <source>
        <dbReference type="ARBA" id="ARBA00023134"/>
    </source>
</evidence>
<dbReference type="GO" id="GO:0005834">
    <property type="term" value="C:heterotrimeric G-protein complex"/>
    <property type="evidence" value="ECO:0007669"/>
    <property type="project" value="TreeGrafter"/>
</dbReference>
<dbReference type="GO" id="GO:0005525">
    <property type="term" value="F:GTP binding"/>
    <property type="evidence" value="ECO:0007669"/>
    <property type="project" value="UniProtKB-KW"/>
</dbReference>
<dbReference type="PROSITE" id="PS51882">
    <property type="entry name" value="G_ALPHA"/>
    <property type="match status" value="1"/>
</dbReference>
<evidence type="ECO:0000313" key="6">
    <source>
        <dbReference type="Proteomes" id="UP000515160"/>
    </source>
</evidence>
<dbReference type="InterPro" id="IPR001019">
    <property type="entry name" value="Gprotein_alpha_su"/>
</dbReference>
<dbReference type="GO" id="GO:0005737">
    <property type="term" value="C:cytoplasm"/>
    <property type="evidence" value="ECO:0007669"/>
    <property type="project" value="TreeGrafter"/>
</dbReference>
<dbReference type="Proteomes" id="UP000515160">
    <property type="component" value="Chromosome 3"/>
</dbReference>
<keyword evidence="2 5" id="KW-0547">Nucleotide-binding</keyword>
<feature type="binding site" evidence="5">
    <location>
        <begin position="24"/>
        <end position="28"/>
    </location>
    <ligand>
        <name>GTP</name>
        <dbReference type="ChEBI" id="CHEBI:37565"/>
    </ligand>
</feature>
<dbReference type="OrthoDB" id="5817230at2759"/>
<proteinExistence type="predicted"/>
<name>A0A6P8WEU8_DROAB</name>
<keyword evidence="3 5" id="KW-0342">GTP-binding</keyword>
<accession>A0A6P8WEU8</accession>
<feature type="non-terminal residue" evidence="7">
    <location>
        <position position="1"/>
    </location>
</feature>
<dbReference type="RefSeq" id="XP_034102151.2">
    <property type="nucleotide sequence ID" value="XM_034246260.2"/>
</dbReference>
<reference evidence="7" key="1">
    <citation type="submission" date="2025-08" db="UniProtKB">
        <authorList>
            <consortium name="RefSeq"/>
        </authorList>
    </citation>
    <scope>IDENTIFICATION</scope>
    <source>
        <strain evidence="7">15112-1751.03</strain>
        <tissue evidence="7">Whole Adult</tissue>
    </source>
</reference>
<dbReference type="GO" id="GO:0031683">
    <property type="term" value="F:G-protein beta/gamma-subunit complex binding"/>
    <property type="evidence" value="ECO:0007669"/>
    <property type="project" value="InterPro"/>
</dbReference>
<evidence type="ECO:0000313" key="7">
    <source>
        <dbReference type="RefSeq" id="XP_034102151.2"/>
    </source>
</evidence>
<dbReference type="PRINTS" id="PR00318">
    <property type="entry name" value="GPROTEINA"/>
</dbReference>
<dbReference type="FunFam" id="3.40.50.300:FF:000692">
    <property type="entry name" value="Guanine nucleotide-binding protein subunit alpha"/>
    <property type="match status" value="1"/>
</dbReference>
<dbReference type="PANTHER" id="PTHR10218:SF329">
    <property type="entry name" value="GUANINE NUCLEOTIDE-BINDING PROTEIN G(Q) SUBUNIT ALPHA"/>
    <property type="match status" value="1"/>
</dbReference>
<dbReference type="GO" id="GO:0046872">
    <property type="term" value="F:metal ion binding"/>
    <property type="evidence" value="ECO:0007669"/>
    <property type="project" value="UniProtKB-KW"/>
</dbReference>
<dbReference type="Gene3D" id="3.40.50.300">
    <property type="entry name" value="P-loop containing nucleotide triphosphate hydrolases"/>
    <property type="match status" value="1"/>
</dbReference>
<dbReference type="Pfam" id="PF00503">
    <property type="entry name" value="G-alpha"/>
    <property type="match status" value="1"/>
</dbReference>
<evidence type="ECO:0000256" key="4">
    <source>
        <dbReference type="ARBA" id="ARBA00023224"/>
    </source>
</evidence>
<sequence>CNPVYYHIYYNKYDPILTNKLQYDVGGQRSELRKWIHCFEDVNIIIFLVAISEYYQNLSEFENVNRMEESKALFKNIVNSCWFEKAEFVLFFNKIDQFEEQIKEHHLVDYYPLYGDGPKGDSKAARDFIQNMFLSLNNDNERDIYCQYTCTGDTHNIELVFADVKDTIMINLLESFKIC</sequence>
<evidence type="ECO:0000256" key="5">
    <source>
        <dbReference type="PIRSR" id="PIRSR601019-1"/>
    </source>
</evidence>